<proteinExistence type="inferred from homology"/>
<dbReference type="InterPro" id="IPR049450">
    <property type="entry name" value="ACOT8-like_C"/>
</dbReference>
<feature type="domain" description="Acyl-CoA thioesterase-like N-terminal HotDog" evidence="3">
    <location>
        <begin position="27"/>
        <end position="103"/>
    </location>
</feature>
<dbReference type="SUPFAM" id="SSF54637">
    <property type="entry name" value="Thioesterase/thiol ester dehydrase-isomerase"/>
    <property type="match status" value="2"/>
</dbReference>
<dbReference type="CDD" id="cd03444">
    <property type="entry name" value="Thioesterase_II_repeat1"/>
    <property type="match status" value="1"/>
</dbReference>
<dbReference type="AlphaFoldDB" id="A0A1H8TEP6"/>
<dbReference type="OrthoDB" id="9781019at2"/>
<protein>
    <submittedName>
        <fullName evidence="5">Acyl-CoA thioesterase-2</fullName>
    </submittedName>
</protein>
<comment type="similarity">
    <text evidence="1">Belongs to the C/M/P thioester hydrolase family.</text>
</comment>
<dbReference type="InterPro" id="IPR042171">
    <property type="entry name" value="Acyl-CoA_hotdog"/>
</dbReference>
<feature type="domain" description="Acyl-CoA thioesterase-like C-terminal" evidence="4">
    <location>
        <begin position="116"/>
        <end position="262"/>
    </location>
</feature>
<dbReference type="GO" id="GO:0006637">
    <property type="term" value="P:acyl-CoA metabolic process"/>
    <property type="evidence" value="ECO:0007669"/>
    <property type="project" value="InterPro"/>
</dbReference>
<evidence type="ECO:0000313" key="5">
    <source>
        <dbReference type="EMBL" id="SEO89392.1"/>
    </source>
</evidence>
<organism evidence="5 6">
    <name type="scientific">Trujillonella endophytica</name>
    <dbReference type="NCBI Taxonomy" id="673521"/>
    <lineage>
        <taxon>Bacteria</taxon>
        <taxon>Bacillati</taxon>
        <taxon>Actinomycetota</taxon>
        <taxon>Actinomycetes</taxon>
        <taxon>Geodermatophilales</taxon>
        <taxon>Geodermatophilaceae</taxon>
        <taxon>Trujillonella</taxon>
    </lineage>
</organism>
<sequence>MAHDFDTLLRLHPRGDDSFQNEPLVEGHLYGGYTLGLAVRAAARTVAPGLLPTSVHAVFPSGGELGSPLTLGVRAVRDGRSSAVRLVTVTQGRGTPLLLTASFHVGGEGPDWQEALPPLPADPDEIAPDEVRLMGLDPFEYRPAGRFRVDAGADVFSPLHPYWVRPHRPLPADDPGLHAAVIAFVSDYMVFSAAQVPGAPPSPETRGVTMDHTLWFHRPVDAGEWLLYSADPVRVLGDRGLVRGTVRTRDGEVVASFAQEALTFRPRG</sequence>
<dbReference type="InterPro" id="IPR029069">
    <property type="entry name" value="HotDog_dom_sf"/>
</dbReference>
<dbReference type="GO" id="GO:0047617">
    <property type="term" value="F:fatty acyl-CoA hydrolase activity"/>
    <property type="evidence" value="ECO:0007669"/>
    <property type="project" value="InterPro"/>
</dbReference>
<dbReference type="EMBL" id="FOEE01000006">
    <property type="protein sequence ID" value="SEO89392.1"/>
    <property type="molecule type" value="Genomic_DNA"/>
</dbReference>
<dbReference type="Proteomes" id="UP000198960">
    <property type="component" value="Unassembled WGS sequence"/>
</dbReference>
<gene>
    <name evidence="5" type="ORF">SAMN05660991_02189</name>
</gene>
<evidence type="ECO:0000313" key="6">
    <source>
        <dbReference type="Proteomes" id="UP000198960"/>
    </source>
</evidence>
<dbReference type="PANTHER" id="PTHR11066">
    <property type="entry name" value="ACYL-COA THIOESTERASE"/>
    <property type="match status" value="1"/>
</dbReference>
<accession>A0A1H8TEP6</accession>
<dbReference type="Gene3D" id="2.40.160.210">
    <property type="entry name" value="Acyl-CoA thioesterase, double hotdog domain"/>
    <property type="match status" value="1"/>
</dbReference>
<evidence type="ECO:0000259" key="3">
    <source>
        <dbReference type="Pfam" id="PF13622"/>
    </source>
</evidence>
<name>A0A1H8TEP6_9ACTN</name>
<keyword evidence="2" id="KW-0378">Hydrolase</keyword>
<dbReference type="PANTHER" id="PTHR11066:SF34">
    <property type="entry name" value="ACYL-COENZYME A THIOESTERASE 8"/>
    <property type="match status" value="1"/>
</dbReference>
<dbReference type="Pfam" id="PF20789">
    <property type="entry name" value="4HBT_3C"/>
    <property type="match status" value="1"/>
</dbReference>
<dbReference type="InterPro" id="IPR003703">
    <property type="entry name" value="Acyl_CoA_thio"/>
</dbReference>
<reference evidence="6" key="1">
    <citation type="submission" date="2016-10" db="EMBL/GenBank/DDBJ databases">
        <authorList>
            <person name="Varghese N."/>
            <person name="Submissions S."/>
        </authorList>
    </citation>
    <scope>NUCLEOTIDE SEQUENCE [LARGE SCALE GENOMIC DNA]</scope>
    <source>
        <strain evidence="6">DSM 45413</strain>
    </source>
</reference>
<evidence type="ECO:0000256" key="2">
    <source>
        <dbReference type="ARBA" id="ARBA00022801"/>
    </source>
</evidence>
<dbReference type="STRING" id="673521.SAMN05660991_02189"/>
<dbReference type="RefSeq" id="WP_091943010.1">
    <property type="nucleotide sequence ID" value="NZ_FOEE01000006.1"/>
</dbReference>
<dbReference type="InterPro" id="IPR049449">
    <property type="entry name" value="TesB_ACOT8-like_N"/>
</dbReference>
<dbReference type="Pfam" id="PF13622">
    <property type="entry name" value="4HBT_3"/>
    <property type="match status" value="1"/>
</dbReference>
<evidence type="ECO:0000259" key="4">
    <source>
        <dbReference type="Pfam" id="PF20789"/>
    </source>
</evidence>
<dbReference type="GO" id="GO:0009062">
    <property type="term" value="P:fatty acid catabolic process"/>
    <property type="evidence" value="ECO:0007669"/>
    <property type="project" value="TreeGrafter"/>
</dbReference>
<evidence type="ECO:0000256" key="1">
    <source>
        <dbReference type="ARBA" id="ARBA00006538"/>
    </source>
</evidence>
<keyword evidence="6" id="KW-1185">Reference proteome</keyword>